<proteinExistence type="predicted"/>
<sequence>MSVRHKLSLLNQQHKSLNILMLQGVVPIKIIRQITRNQPQQELELGTHLHRCTTSFACFNHPDFSRDNNSKRKK</sequence>
<dbReference type="EMBL" id="JAVYJV010000024">
    <property type="protein sequence ID" value="KAK4338418.1"/>
    <property type="molecule type" value="Genomic_DNA"/>
</dbReference>
<evidence type="ECO:0000313" key="2">
    <source>
        <dbReference type="Proteomes" id="UP001291623"/>
    </source>
</evidence>
<keyword evidence="2" id="KW-1185">Reference proteome</keyword>
<gene>
    <name evidence="1" type="ORF">RND71_042905</name>
</gene>
<dbReference type="AlphaFoldDB" id="A0AAE1QT75"/>
<accession>A0AAE1QT75</accession>
<evidence type="ECO:0000313" key="1">
    <source>
        <dbReference type="EMBL" id="KAK4338418.1"/>
    </source>
</evidence>
<comment type="caution">
    <text evidence="1">The sequence shown here is derived from an EMBL/GenBank/DDBJ whole genome shotgun (WGS) entry which is preliminary data.</text>
</comment>
<name>A0AAE1QT75_9SOLA</name>
<organism evidence="1 2">
    <name type="scientific">Anisodus tanguticus</name>
    <dbReference type="NCBI Taxonomy" id="243964"/>
    <lineage>
        <taxon>Eukaryota</taxon>
        <taxon>Viridiplantae</taxon>
        <taxon>Streptophyta</taxon>
        <taxon>Embryophyta</taxon>
        <taxon>Tracheophyta</taxon>
        <taxon>Spermatophyta</taxon>
        <taxon>Magnoliopsida</taxon>
        <taxon>eudicotyledons</taxon>
        <taxon>Gunneridae</taxon>
        <taxon>Pentapetalae</taxon>
        <taxon>asterids</taxon>
        <taxon>lamiids</taxon>
        <taxon>Solanales</taxon>
        <taxon>Solanaceae</taxon>
        <taxon>Solanoideae</taxon>
        <taxon>Hyoscyameae</taxon>
        <taxon>Anisodus</taxon>
    </lineage>
</organism>
<reference evidence="1" key="1">
    <citation type="submission" date="2023-12" db="EMBL/GenBank/DDBJ databases">
        <title>Genome assembly of Anisodus tanguticus.</title>
        <authorList>
            <person name="Wang Y.-J."/>
        </authorList>
    </citation>
    <scope>NUCLEOTIDE SEQUENCE</scope>
    <source>
        <strain evidence="1">KB-2021</strain>
        <tissue evidence="1">Leaf</tissue>
    </source>
</reference>
<protein>
    <submittedName>
        <fullName evidence="1">Uncharacterized protein</fullName>
    </submittedName>
</protein>
<dbReference type="Proteomes" id="UP001291623">
    <property type="component" value="Unassembled WGS sequence"/>
</dbReference>